<evidence type="ECO:0000313" key="4">
    <source>
        <dbReference type="Proteomes" id="UP001144256"/>
    </source>
</evidence>
<dbReference type="PANTHER" id="PTHR44858:SF1">
    <property type="entry name" value="UDP-N-ACETYLGLUCOSAMINE--PEPTIDE N-ACETYLGLUCOSAMINYLTRANSFERASE SPINDLY-RELATED"/>
    <property type="match status" value="1"/>
</dbReference>
<dbReference type="Proteomes" id="UP001144256">
    <property type="component" value="Unassembled WGS sequence"/>
</dbReference>
<keyword evidence="1" id="KW-0677">Repeat</keyword>
<evidence type="ECO:0008006" key="5">
    <source>
        <dbReference type="Google" id="ProtNLM"/>
    </source>
</evidence>
<comment type="caution">
    <text evidence="3">The sequence shown here is derived from an EMBL/GenBank/DDBJ whole genome shotgun (WGS) entry which is preliminary data.</text>
</comment>
<dbReference type="RefSeq" id="WP_281812859.1">
    <property type="nucleotide sequence ID" value="NZ_BRLB01000001.1"/>
</dbReference>
<dbReference type="InterPro" id="IPR021352">
    <property type="entry name" value="DUF2971"/>
</dbReference>
<organism evidence="3 4">
    <name type="scientific">Vallitalea longa</name>
    <dbReference type="NCBI Taxonomy" id="2936439"/>
    <lineage>
        <taxon>Bacteria</taxon>
        <taxon>Bacillati</taxon>
        <taxon>Bacillota</taxon>
        <taxon>Clostridia</taxon>
        <taxon>Lachnospirales</taxon>
        <taxon>Vallitaleaceae</taxon>
        <taxon>Vallitalea</taxon>
    </lineage>
</organism>
<dbReference type="Gene3D" id="1.25.40.10">
    <property type="entry name" value="Tetratricopeptide repeat domain"/>
    <property type="match status" value="4"/>
</dbReference>
<dbReference type="Pfam" id="PF11185">
    <property type="entry name" value="DUF2971"/>
    <property type="match status" value="1"/>
</dbReference>
<dbReference type="AlphaFoldDB" id="A0A9W6DDB2"/>
<name>A0A9W6DDB2_9FIRM</name>
<dbReference type="SMART" id="SM00028">
    <property type="entry name" value="TPR"/>
    <property type="match status" value="7"/>
</dbReference>
<dbReference type="EMBL" id="BRLB01000001">
    <property type="protein sequence ID" value="GKX28516.1"/>
    <property type="molecule type" value="Genomic_DNA"/>
</dbReference>
<dbReference type="InterPro" id="IPR050498">
    <property type="entry name" value="Ycf3"/>
</dbReference>
<reference evidence="3" key="1">
    <citation type="submission" date="2022-06" db="EMBL/GenBank/DDBJ databases">
        <title>Vallitalea longa sp. nov., an anaerobic bacterium isolated from marine sediment.</title>
        <authorList>
            <person name="Hirano S."/>
            <person name="Terahara T."/>
            <person name="Mori K."/>
            <person name="Hamada M."/>
            <person name="Matsumoto R."/>
            <person name="Kobayashi T."/>
        </authorList>
    </citation>
    <scope>NUCLEOTIDE SEQUENCE</scope>
    <source>
        <strain evidence="3">SH18-1</strain>
    </source>
</reference>
<dbReference type="InterPro" id="IPR019734">
    <property type="entry name" value="TPR_rpt"/>
</dbReference>
<dbReference type="PANTHER" id="PTHR44858">
    <property type="entry name" value="TETRATRICOPEPTIDE REPEAT PROTEIN 6"/>
    <property type="match status" value="1"/>
</dbReference>
<dbReference type="SUPFAM" id="SSF48452">
    <property type="entry name" value="TPR-like"/>
    <property type="match status" value="2"/>
</dbReference>
<sequence>MDGNDINKKDIKSLFESAMKLYQLPEKDGANKLLRQIAEMSINTDSVDELYYKGMSHTYLGWETTKSIQCFKKILQIGTTNCNIIYNIGDILYKKNDTYNANKFFENILETETRDITILFETGKYLLKIQNSLRALDCFDKVLYLTENIIKLHTMASQLEKINENNIRYEYYNKILDLQDNNVEDKYCKGNAAYCLYRDSLAVKYFKEVAEIENQNILILLDTANKLCILKKFDVAYKCLQKIPNLSNLNMKNLCSVTKLFYILNKPNQTVKCIEKILVLQTNDLISLYDLAEFLSRNRILYATKLCTKILSIKKSKYSTTEKYMKVLCAINLNDPKTENYFNDVINDDIKDIYNFFLLNNIAHSFLSLNKHDYALICFEKITSFNDTNNNQNAEFLIKKAISLKVLGEKQNAIDYFNKILKLNLNVGEINLLYDAGLQLSGLDNKTAEKFFKKISQLYINNLNIDQLYFKGMSEYFLHKKDEAKKYIQKIDVQSLKDIKTLLDIGIVMFNLGSSNFAKNCFNKLIQSKPSSKLDYINIGTAYKYLMDFKNFEKKELENNFSKNYWEAVVDNKEFTFQFNIISPFLYDFFNKNNNDNKKKTNENTNKIYHYTGITALKGILDNEEFWVTKSDFLNDPSETSYISKVLENLDIKRYIKNKKDFINDFEKEVKEEKKDVYILSMSTDKDSLPMWKNYSNDDGYNIKVDKNKFKNSFVNPNTYILGKVIYIDNEENNKNNKQYKLIKHLITSIYKSGKTYQKENDNLTNPLIKKAVFSHIRLISLFVKHSGYEYEHEYRYVFIPQFWLNNKLCENNDRNNVQRTYNYNALVNYYCNFKTNGKGLIPYITVPIFNLANSDEPVIEEIRFSPTLDKDVAIPGLENYFKLKGLTNINVEPSSIPFRNI</sequence>
<keyword evidence="4" id="KW-1185">Reference proteome</keyword>
<protein>
    <recommendedName>
        <fullName evidence="5">DUF2971 domain-containing protein</fullName>
    </recommendedName>
</protein>
<keyword evidence="2" id="KW-0802">TPR repeat</keyword>
<accession>A0A9W6DDB2</accession>
<proteinExistence type="predicted"/>
<evidence type="ECO:0000313" key="3">
    <source>
        <dbReference type="EMBL" id="GKX28516.1"/>
    </source>
</evidence>
<gene>
    <name evidence="3" type="ORF">SH1V18_09960</name>
</gene>
<evidence type="ECO:0000256" key="1">
    <source>
        <dbReference type="ARBA" id="ARBA00022737"/>
    </source>
</evidence>
<evidence type="ECO:0000256" key="2">
    <source>
        <dbReference type="ARBA" id="ARBA00022803"/>
    </source>
</evidence>
<dbReference type="InterPro" id="IPR011990">
    <property type="entry name" value="TPR-like_helical_dom_sf"/>
</dbReference>